<dbReference type="Proteomes" id="UP000002743">
    <property type="component" value="Chromosome"/>
</dbReference>
<feature type="transmembrane region" description="Helical" evidence="1">
    <location>
        <begin position="18"/>
        <end position="39"/>
    </location>
</feature>
<keyword evidence="1" id="KW-0472">Membrane</keyword>
<keyword evidence="1" id="KW-0812">Transmembrane</keyword>
<organism evidence="2 3">
    <name type="scientific">Methylovorus glucosotrophus (strain SIP3-4)</name>
    <dbReference type="NCBI Taxonomy" id="582744"/>
    <lineage>
        <taxon>Bacteria</taxon>
        <taxon>Pseudomonadati</taxon>
        <taxon>Pseudomonadota</taxon>
        <taxon>Betaproteobacteria</taxon>
        <taxon>Nitrosomonadales</taxon>
        <taxon>Methylophilaceae</taxon>
        <taxon>Methylovorus</taxon>
    </lineage>
</organism>
<sequence>MLQAIQEFGIFLDSCLNYVVSTVVLSCALWIIVSHFWVYRRGGLAGVVRWYRHTKHICGFNDAAYSSAILGLSAVVLTVNIYTPSFFAVTTGLLLNVMLFFALSILVGERRKHWKVLKSSACEVILRPYQ</sequence>
<feature type="transmembrane region" description="Helical" evidence="1">
    <location>
        <begin position="85"/>
        <end position="108"/>
    </location>
</feature>
<dbReference type="HOGENOM" id="CLU_1935570_0_0_4"/>
<proteinExistence type="predicted"/>
<feature type="transmembrane region" description="Helical" evidence="1">
    <location>
        <begin position="60"/>
        <end position="79"/>
    </location>
</feature>
<reference evidence="2 3" key="2">
    <citation type="journal article" date="2011" name="J. Bacteriol.">
        <title>Genomes of three methylotrophs from a single niche uncover genetic and metabolic divergence of Methylophilaceae.</title>
        <authorList>
            <person name="Lapidus A."/>
            <person name="Clum A."/>
            <person name="Labutti K."/>
            <person name="Kaluzhnaya M.G."/>
            <person name="Lim S."/>
            <person name="Beck D.A."/>
            <person name="Glavina Del Rio T."/>
            <person name="Nolan M."/>
            <person name="Mavromatis K."/>
            <person name="Huntemann M."/>
            <person name="Lucas S."/>
            <person name="Lidstrom M.E."/>
            <person name="Ivanova N."/>
            <person name="Chistoserdova L."/>
        </authorList>
    </citation>
    <scope>NUCLEOTIDE SEQUENCE [LARGE SCALE GENOMIC DNA]</scope>
    <source>
        <strain evidence="2 3">SIP3-4</strain>
    </source>
</reference>
<keyword evidence="1" id="KW-1133">Transmembrane helix</keyword>
<evidence type="ECO:0000313" key="3">
    <source>
        <dbReference type="Proteomes" id="UP000002743"/>
    </source>
</evidence>
<dbReference type="AlphaFoldDB" id="C6XA72"/>
<dbReference type="RefSeq" id="WP_015830903.1">
    <property type="nucleotide sequence ID" value="NC_012969.1"/>
</dbReference>
<gene>
    <name evidence="2" type="ordered locus">Msip34_2373</name>
</gene>
<name>C6XA72_METGS</name>
<dbReference type="KEGG" id="mei:Msip34_2373"/>
<keyword evidence="3" id="KW-1185">Reference proteome</keyword>
<dbReference type="STRING" id="582744.Msip34_2373"/>
<evidence type="ECO:0000256" key="1">
    <source>
        <dbReference type="SAM" id="Phobius"/>
    </source>
</evidence>
<protein>
    <submittedName>
        <fullName evidence="2">Uncharacterized protein</fullName>
    </submittedName>
</protein>
<dbReference type="EMBL" id="CP001674">
    <property type="protein sequence ID" value="ACT51613.1"/>
    <property type="molecule type" value="Genomic_DNA"/>
</dbReference>
<accession>C6XA72</accession>
<reference evidence="3" key="1">
    <citation type="submission" date="2009-07" db="EMBL/GenBank/DDBJ databases">
        <title>Complete sequence of chromosome of Methylovorus sp. SIP3-4.</title>
        <authorList>
            <person name="Lucas S."/>
            <person name="Copeland A."/>
            <person name="Lapidus A."/>
            <person name="Glavina del Rio T."/>
            <person name="Tice H."/>
            <person name="Bruce D."/>
            <person name="Goodwin L."/>
            <person name="Pitluck S."/>
            <person name="Clum A."/>
            <person name="Larimer F."/>
            <person name="Land M."/>
            <person name="Hauser L."/>
            <person name="Kyrpides N."/>
            <person name="Mikhailova N."/>
            <person name="Kayluzhnaya M."/>
            <person name="Chistoserdova L."/>
        </authorList>
    </citation>
    <scope>NUCLEOTIDE SEQUENCE [LARGE SCALE GENOMIC DNA]</scope>
    <source>
        <strain evidence="3">SIP3-4</strain>
    </source>
</reference>
<evidence type="ECO:0000313" key="2">
    <source>
        <dbReference type="EMBL" id="ACT51613.1"/>
    </source>
</evidence>